<dbReference type="KEGG" id="cad:Curi_c09690"/>
<keyword evidence="2" id="KW-1185">Reference proteome</keyword>
<organism evidence="1 2">
    <name type="scientific">Gottschalkia acidurici (strain ATCC 7906 / DSM 604 / BCRC 14475 / CIP 104303 / KCTC 5404 / NCIMB 10678 / 9a)</name>
    <name type="common">Clostridium acidurici</name>
    <dbReference type="NCBI Taxonomy" id="1128398"/>
    <lineage>
        <taxon>Bacteria</taxon>
        <taxon>Bacillati</taxon>
        <taxon>Bacillota</taxon>
        <taxon>Tissierellia</taxon>
        <taxon>Tissierellales</taxon>
        <taxon>Gottschalkiaceae</taxon>
        <taxon>Gottschalkia</taxon>
    </lineage>
</organism>
<evidence type="ECO:0000313" key="2">
    <source>
        <dbReference type="Proteomes" id="UP000006094"/>
    </source>
</evidence>
<dbReference type="RefSeq" id="WP_014967122.1">
    <property type="nucleotide sequence ID" value="NC_018664.1"/>
</dbReference>
<dbReference type="HOGENOM" id="CLU_183865_0_0_9"/>
<reference evidence="1 2" key="1">
    <citation type="journal article" date="2012" name="PLoS ONE">
        <title>The purine-utilizing bacterium Clostridium acidurici 9a: a genome-guided metabolic reconsideration.</title>
        <authorList>
            <person name="Hartwich K."/>
            <person name="Poehlein A."/>
            <person name="Daniel R."/>
        </authorList>
    </citation>
    <scope>NUCLEOTIDE SEQUENCE [LARGE SCALE GENOMIC DNA]</scope>
    <source>
        <strain evidence="2">ATCC 7906 / DSM 604 / BCRC 14475 / CIP 104303 / KCTC 5404 / NCIMB 10678 / 9a</strain>
    </source>
</reference>
<gene>
    <name evidence="1" type="ordered locus">Curi_c09690</name>
</gene>
<protein>
    <submittedName>
        <fullName evidence="1">Uncharacterized protein</fullName>
    </submittedName>
</protein>
<dbReference type="STRING" id="1128398.Curi_c09690"/>
<dbReference type="OrthoDB" id="1707731at2"/>
<sequence length="88" mass="10384">MLNDIRETRSRDKDGLYQLTLEVSERDFFGLYDEVDKDSALDLLKQYLVYRQDDGRPSDIEIDHNKNNSIIVIKTKLHYLGNDHTEQP</sequence>
<dbReference type="AlphaFoldDB" id="K0AZ65"/>
<evidence type="ECO:0000313" key="1">
    <source>
        <dbReference type="EMBL" id="AFS77985.1"/>
    </source>
</evidence>
<name>K0AZ65_GOTA9</name>
<dbReference type="eggNOG" id="ENOG50333SD">
    <property type="taxonomic scope" value="Bacteria"/>
</dbReference>
<dbReference type="EMBL" id="CP003326">
    <property type="protein sequence ID" value="AFS77985.1"/>
    <property type="molecule type" value="Genomic_DNA"/>
</dbReference>
<accession>K0AZ65</accession>
<proteinExistence type="predicted"/>
<dbReference type="Proteomes" id="UP000006094">
    <property type="component" value="Chromosome"/>
</dbReference>